<evidence type="ECO:0000256" key="5">
    <source>
        <dbReference type="ARBA" id="ARBA00023004"/>
    </source>
</evidence>
<protein>
    <submittedName>
        <fullName evidence="9">Cobalamin biosynthesis protein CobG</fullName>
    </submittedName>
</protein>
<dbReference type="InterPro" id="IPR045854">
    <property type="entry name" value="NO2/SO3_Rdtase_4Fe4S_sf"/>
</dbReference>
<feature type="compositionally biased region" description="Low complexity" evidence="7">
    <location>
        <begin position="1"/>
        <end position="10"/>
    </location>
</feature>
<dbReference type="Proteomes" id="UP001291653">
    <property type="component" value="Unassembled WGS sequence"/>
</dbReference>
<sequence length="526" mass="51615">MSMPSSSSGSSYGGSGPSSSGTRQSAGGASGPVSGAVSEAVSGAVSRAGGDACPGALRLHRADDGALARVRLPGGVLAVAQADALARAARRLGDGVLHLTSRGNVQLRGLGDGCGAELADLLTGAGLLPSARRERIRNVVASPLSGLDEPGNGNGNGNADVGPWLRELDALLVGGAPGLEALSGRFLFALDDGRGDVGALGADVTLTAAADGGALLRLAGCGHTALRVPGGLAARAAAVAAAVFLDAADAVAGVAGGGGGGGSSGTDAVRGGPPRGIWRIGELPDAVRGNLLREVAHRLTRGTGTDIHATADRISADRASAATGAPGVAEVSGAVGGPSPGAVPGPDSGRVALCVGIPFGRISGDQWRLLTDCARDDGRGELRLTPWRGVVVPAVAAARADAWLARFAAAGLVTAPGSPWRGVGACVGHPGCAKSLADVRADAADVVRAGAYRPSAAGPAVVELPVYWSGCERRCGRPPGDRVDVVAVPEGYRISVVGADRPSAASVRVACGPDLTAAVAGARRVP</sequence>
<evidence type="ECO:0000256" key="6">
    <source>
        <dbReference type="ARBA" id="ARBA00023014"/>
    </source>
</evidence>
<proteinExistence type="predicted"/>
<organism evidence="9 10">
    <name type="scientific">Streptomyces yaizuensis</name>
    <dbReference type="NCBI Taxonomy" id="2989713"/>
    <lineage>
        <taxon>Bacteria</taxon>
        <taxon>Bacillati</taxon>
        <taxon>Actinomycetota</taxon>
        <taxon>Actinomycetes</taxon>
        <taxon>Kitasatosporales</taxon>
        <taxon>Streptomycetaceae</taxon>
        <taxon>Streptomyces</taxon>
    </lineage>
</organism>
<feature type="domain" description="Nitrite/Sulfite reductase ferredoxin-like" evidence="8">
    <location>
        <begin position="349"/>
        <end position="409"/>
    </location>
</feature>
<dbReference type="PANTHER" id="PTHR32439">
    <property type="entry name" value="FERREDOXIN--NITRITE REDUCTASE, CHLOROPLASTIC"/>
    <property type="match status" value="1"/>
</dbReference>
<keyword evidence="1" id="KW-0004">4Fe-4S</keyword>
<feature type="domain" description="Nitrite/Sulfite reductase ferredoxin-like" evidence="8">
    <location>
        <begin position="65"/>
        <end position="110"/>
    </location>
</feature>
<dbReference type="InterPro" id="IPR005117">
    <property type="entry name" value="NiRdtase/SiRdtase_haem-b_fer"/>
</dbReference>
<evidence type="ECO:0000313" key="9">
    <source>
        <dbReference type="EMBL" id="GLF95970.1"/>
    </source>
</evidence>
<feature type="region of interest" description="Disordered" evidence="7">
    <location>
        <begin position="1"/>
        <end position="34"/>
    </location>
</feature>
<dbReference type="SUPFAM" id="SSF56014">
    <property type="entry name" value="Nitrite and sulphite reductase 4Fe-4S domain-like"/>
    <property type="match status" value="1"/>
</dbReference>
<comment type="caution">
    <text evidence="9">The sequence shown here is derived from an EMBL/GenBank/DDBJ whole genome shotgun (WGS) entry which is preliminary data.</text>
</comment>
<dbReference type="Gene3D" id="3.90.480.20">
    <property type="match status" value="1"/>
</dbReference>
<dbReference type="Gene3D" id="3.90.480.10">
    <property type="entry name" value="Sulfite Reductase Hemoprotein,Domain 2"/>
    <property type="match status" value="1"/>
</dbReference>
<keyword evidence="6" id="KW-0411">Iron-sulfur</keyword>
<keyword evidence="4" id="KW-0560">Oxidoreductase</keyword>
<reference evidence="9 10" key="1">
    <citation type="submission" date="2022-10" db="EMBL/GenBank/DDBJ databases">
        <title>Draft genome sequence of Streptomyces sp. YSPA8.</title>
        <authorList>
            <person name="Moriuchi R."/>
            <person name="Dohra H."/>
            <person name="Yamamura H."/>
            <person name="Kodani S."/>
        </authorList>
    </citation>
    <scope>NUCLEOTIDE SEQUENCE [LARGE SCALE GENOMIC DNA]</scope>
    <source>
        <strain evidence="9 10">YSPA8</strain>
    </source>
</reference>
<evidence type="ECO:0000256" key="2">
    <source>
        <dbReference type="ARBA" id="ARBA00022617"/>
    </source>
</evidence>
<evidence type="ECO:0000256" key="7">
    <source>
        <dbReference type="SAM" id="MobiDB-lite"/>
    </source>
</evidence>
<dbReference type="Gene3D" id="3.30.413.10">
    <property type="entry name" value="Sulfite Reductase Hemoprotein, domain 1"/>
    <property type="match status" value="2"/>
</dbReference>
<dbReference type="SUPFAM" id="SSF55124">
    <property type="entry name" value="Nitrite/Sulfite reductase N-terminal domain-like"/>
    <property type="match status" value="2"/>
</dbReference>
<keyword evidence="3" id="KW-0479">Metal-binding</keyword>
<evidence type="ECO:0000256" key="4">
    <source>
        <dbReference type="ARBA" id="ARBA00023002"/>
    </source>
</evidence>
<feature type="compositionally biased region" description="Low complexity" evidence="7">
    <location>
        <begin position="17"/>
        <end position="34"/>
    </location>
</feature>
<dbReference type="RefSeq" id="WP_323448011.1">
    <property type="nucleotide sequence ID" value="NZ_BSBI01000006.1"/>
</dbReference>
<name>A0ABQ5P047_9ACTN</name>
<keyword evidence="2" id="KW-0349">Heme</keyword>
<dbReference type="InterPro" id="IPR051329">
    <property type="entry name" value="NIR_SIR_4Fe-4S"/>
</dbReference>
<keyword evidence="5" id="KW-0408">Iron</keyword>
<dbReference type="InterPro" id="IPR036136">
    <property type="entry name" value="Nit/Sulf_reduc_fer-like_dom_sf"/>
</dbReference>
<dbReference type="EMBL" id="BSBI01000006">
    <property type="protein sequence ID" value="GLF95970.1"/>
    <property type="molecule type" value="Genomic_DNA"/>
</dbReference>
<dbReference type="Pfam" id="PF03460">
    <property type="entry name" value="NIR_SIR_ferr"/>
    <property type="match status" value="2"/>
</dbReference>
<gene>
    <name evidence="9" type="ORF">SYYSPA8_16755</name>
</gene>
<evidence type="ECO:0000256" key="1">
    <source>
        <dbReference type="ARBA" id="ARBA00022485"/>
    </source>
</evidence>
<evidence type="ECO:0000259" key="8">
    <source>
        <dbReference type="Pfam" id="PF03460"/>
    </source>
</evidence>
<dbReference type="PANTHER" id="PTHR32439:SF9">
    <property type="entry name" value="BLR3264 PROTEIN"/>
    <property type="match status" value="1"/>
</dbReference>
<evidence type="ECO:0000313" key="10">
    <source>
        <dbReference type="Proteomes" id="UP001291653"/>
    </source>
</evidence>
<accession>A0ABQ5P047</accession>
<keyword evidence="10" id="KW-1185">Reference proteome</keyword>
<evidence type="ECO:0000256" key="3">
    <source>
        <dbReference type="ARBA" id="ARBA00022723"/>
    </source>
</evidence>